<feature type="transmembrane region" description="Helical" evidence="1">
    <location>
        <begin position="212"/>
        <end position="231"/>
    </location>
</feature>
<gene>
    <name evidence="3" type="ORF">QO014_004099</name>
</gene>
<reference evidence="3 4" key="1">
    <citation type="submission" date="2023-07" db="EMBL/GenBank/DDBJ databases">
        <title>Genomic Encyclopedia of Type Strains, Phase IV (KMG-IV): sequencing the most valuable type-strain genomes for metagenomic binning, comparative biology and taxonomic classification.</title>
        <authorList>
            <person name="Goeker M."/>
        </authorList>
    </citation>
    <scope>NUCLEOTIDE SEQUENCE [LARGE SCALE GENOMIC DNA]</scope>
    <source>
        <strain evidence="3 4">B6-8</strain>
    </source>
</reference>
<feature type="transmembrane region" description="Helical" evidence="1">
    <location>
        <begin position="114"/>
        <end position="135"/>
    </location>
</feature>
<comment type="caution">
    <text evidence="3">The sequence shown here is derived from an EMBL/GenBank/DDBJ whole genome shotgun (WGS) entry which is preliminary data.</text>
</comment>
<dbReference type="Proteomes" id="UP001241603">
    <property type="component" value="Unassembled WGS sequence"/>
</dbReference>
<accession>A0ABU0HCX4</accession>
<dbReference type="EC" id="3.6.1.27" evidence="3"/>
<keyword evidence="3" id="KW-0378">Hydrolase</keyword>
<dbReference type="Pfam" id="PF01569">
    <property type="entry name" value="PAP2"/>
    <property type="match status" value="1"/>
</dbReference>
<evidence type="ECO:0000313" key="4">
    <source>
        <dbReference type="Proteomes" id="UP001241603"/>
    </source>
</evidence>
<dbReference type="SMART" id="SM00014">
    <property type="entry name" value="acidPPc"/>
    <property type="match status" value="1"/>
</dbReference>
<keyword evidence="1" id="KW-0812">Transmembrane</keyword>
<sequence>MLRRTTHYWDGVRTRLPAFIRTEFYPLALLCLASGALFAFIQIAGEIAEGETGHFDAAILLAFRVPGNLTQTIGPAWLELAMLDITSLGGTTVLTIVTLAVLIYLVVAGHRGAAGLVAIAVVGGTILSSLLKIGFERPRPDIVPHLVNVQTLSFPSGHAMLSAVTYLTLGALLARSERRRVLKVYFIGLAVFMTVLIGISRVFLGVHFPTDVLAGWCVGAAWAMICWAVAVRLQRGGTAKGGPASAD</sequence>
<feature type="transmembrane region" description="Helical" evidence="1">
    <location>
        <begin position="85"/>
        <end position="107"/>
    </location>
</feature>
<keyword evidence="1" id="KW-0472">Membrane</keyword>
<dbReference type="InterPro" id="IPR000326">
    <property type="entry name" value="PAP2/HPO"/>
</dbReference>
<dbReference type="EMBL" id="JAUSVO010000006">
    <property type="protein sequence ID" value="MDQ0439693.1"/>
    <property type="molecule type" value="Genomic_DNA"/>
</dbReference>
<feature type="transmembrane region" description="Helical" evidence="1">
    <location>
        <begin position="155"/>
        <end position="174"/>
    </location>
</feature>
<dbReference type="GO" id="GO:0050380">
    <property type="term" value="F:undecaprenyl-diphosphatase activity"/>
    <property type="evidence" value="ECO:0007669"/>
    <property type="project" value="UniProtKB-EC"/>
</dbReference>
<feature type="transmembrane region" description="Helical" evidence="1">
    <location>
        <begin position="24"/>
        <end position="45"/>
    </location>
</feature>
<keyword evidence="4" id="KW-1185">Reference proteome</keyword>
<dbReference type="PANTHER" id="PTHR14969:SF13">
    <property type="entry name" value="AT30094P"/>
    <property type="match status" value="1"/>
</dbReference>
<evidence type="ECO:0000259" key="2">
    <source>
        <dbReference type="SMART" id="SM00014"/>
    </source>
</evidence>
<dbReference type="PANTHER" id="PTHR14969">
    <property type="entry name" value="SPHINGOSINE-1-PHOSPHATE PHOSPHOHYDROLASE"/>
    <property type="match status" value="1"/>
</dbReference>
<proteinExistence type="predicted"/>
<dbReference type="Gene3D" id="1.20.144.10">
    <property type="entry name" value="Phosphatidic acid phosphatase type 2/haloperoxidase"/>
    <property type="match status" value="2"/>
</dbReference>
<feature type="transmembrane region" description="Helical" evidence="1">
    <location>
        <begin position="186"/>
        <end position="206"/>
    </location>
</feature>
<dbReference type="CDD" id="cd03392">
    <property type="entry name" value="PAP2_like_2"/>
    <property type="match status" value="1"/>
</dbReference>
<dbReference type="SUPFAM" id="SSF48317">
    <property type="entry name" value="Acid phosphatase/Vanadium-dependent haloperoxidase"/>
    <property type="match status" value="1"/>
</dbReference>
<protein>
    <submittedName>
        <fullName evidence="3">Undecaprenyl-diphosphatase</fullName>
        <ecNumber evidence="3">3.6.1.27</ecNumber>
    </submittedName>
</protein>
<organism evidence="3 4">
    <name type="scientific">Kaistia dalseonensis</name>
    <dbReference type="NCBI Taxonomy" id="410840"/>
    <lineage>
        <taxon>Bacteria</taxon>
        <taxon>Pseudomonadati</taxon>
        <taxon>Pseudomonadota</taxon>
        <taxon>Alphaproteobacteria</taxon>
        <taxon>Hyphomicrobiales</taxon>
        <taxon>Kaistiaceae</taxon>
        <taxon>Kaistia</taxon>
    </lineage>
</organism>
<feature type="domain" description="Phosphatidic acid phosphatase type 2/haloperoxidase" evidence="2">
    <location>
        <begin position="114"/>
        <end position="227"/>
    </location>
</feature>
<evidence type="ECO:0000313" key="3">
    <source>
        <dbReference type="EMBL" id="MDQ0439693.1"/>
    </source>
</evidence>
<keyword evidence="1" id="KW-1133">Transmembrane helix</keyword>
<name>A0ABU0HCX4_9HYPH</name>
<dbReference type="InterPro" id="IPR036938">
    <property type="entry name" value="PAP2/HPO_sf"/>
</dbReference>
<dbReference type="RefSeq" id="WP_266350584.1">
    <property type="nucleotide sequence ID" value="NZ_JAPKNG010000006.1"/>
</dbReference>
<evidence type="ECO:0000256" key="1">
    <source>
        <dbReference type="SAM" id="Phobius"/>
    </source>
</evidence>